<proteinExistence type="predicted"/>
<gene>
    <name evidence="2" type="ORF">PLXY2_LOCUS2914</name>
</gene>
<name>A0A8S4DRI7_PLUXY</name>
<evidence type="ECO:0000313" key="3">
    <source>
        <dbReference type="Proteomes" id="UP000653454"/>
    </source>
</evidence>
<protein>
    <submittedName>
        <fullName evidence="2">(diamondback moth) hypothetical protein</fullName>
    </submittedName>
</protein>
<feature type="region of interest" description="Disordered" evidence="1">
    <location>
        <begin position="68"/>
        <end position="99"/>
    </location>
</feature>
<keyword evidence="3" id="KW-1185">Reference proteome</keyword>
<sequence length="209" mass="23357">MGRRRGGVCARAVGASVHGELRTELLASRPRLRGVYRRWVYGVQLSRSCRADVYLRCSLLACRPAATPRRRRSPRRPAAAAPDPSPWSTGASHRSPRAEDGPPCFRTLYKRLLFLDLHTILKIHTILVWSYRLIPCGVNEPDYGALTRLPDISLLEISTYRTGLEPSALGELLVDLQLSPSHPLLIPISYSHWTVWSRSTARLLGPLGC</sequence>
<comment type="caution">
    <text evidence="2">The sequence shown here is derived from an EMBL/GenBank/DDBJ whole genome shotgun (WGS) entry which is preliminary data.</text>
</comment>
<evidence type="ECO:0000313" key="2">
    <source>
        <dbReference type="EMBL" id="CAG9103076.1"/>
    </source>
</evidence>
<dbReference type="AlphaFoldDB" id="A0A8S4DRI7"/>
<dbReference type="EMBL" id="CAJHNJ030000007">
    <property type="protein sequence ID" value="CAG9103076.1"/>
    <property type="molecule type" value="Genomic_DNA"/>
</dbReference>
<evidence type="ECO:0000256" key="1">
    <source>
        <dbReference type="SAM" id="MobiDB-lite"/>
    </source>
</evidence>
<organism evidence="2 3">
    <name type="scientific">Plutella xylostella</name>
    <name type="common">Diamondback moth</name>
    <name type="synonym">Plutella maculipennis</name>
    <dbReference type="NCBI Taxonomy" id="51655"/>
    <lineage>
        <taxon>Eukaryota</taxon>
        <taxon>Metazoa</taxon>
        <taxon>Ecdysozoa</taxon>
        <taxon>Arthropoda</taxon>
        <taxon>Hexapoda</taxon>
        <taxon>Insecta</taxon>
        <taxon>Pterygota</taxon>
        <taxon>Neoptera</taxon>
        <taxon>Endopterygota</taxon>
        <taxon>Lepidoptera</taxon>
        <taxon>Glossata</taxon>
        <taxon>Ditrysia</taxon>
        <taxon>Yponomeutoidea</taxon>
        <taxon>Plutellidae</taxon>
        <taxon>Plutella</taxon>
    </lineage>
</organism>
<dbReference type="Proteomes" id="UP000653454">
    <property type="component" value="Unassembled WGS sequence"/>
</dbReference>
<accession>A0A8S4DRI7</accession>
<reference evidence="2" key="1">
    <citation type="submission" date="2020-11" db="EMBL/GenBank/DDBJ databases">
        <authorList>
            <person name="Whiteford S."/>
        </authorList>
    </citation>
    <scope>NUCLEOTIDE SEQUENCE</scope>
</reference>